<evidence type="ECO:0000313" key="3">
    <source>
        <dbReference type="RefSeq" id="XP_016984379.1"/>
    </source>
</evidence>
<accession>A0A6P4F5S1</accession>
<dbReference type="OrthoDB" id="7912743at2759"/>
<protein>
    <submittedName>
        <fullName evidence="3">LOW QUALITY PROTEIN: uncharacterized protein LOC108048331</fullName>
    </submittedName>
</protein>
<keyword evidence="2" id="KW-1185">Reference proteome</keyword>
<dbReference type="EnsemblMetazoa" id="XM_017128890.1">
    <property type="protein sequence ID" value="XP_016984379.1"/>
    <property type="gene ID" value="LOC108048331"/>
</dbReference>
<dbReference type="SMART" id="SM00675">
    <property type="entry name" value="DM11"/>
    <property type="match status" value="1"/>
</dbReference>
<dbReference type="Proteomes" id="UP001652680">
    <property type="component" value="Unassembled WGS sequence"/>
</dbReference>
<reference evidence="3" key="2">
    <citation type="submission" date="2025-04" db="UniProtKB">
        <authorList>
            <consortium name="RefSeq"/>
        </authorList>
    </citation>
    <scope>IDENTIFICATION</scope>
</reference>
<evidence type="ECO:0000313" key="2">
    <source>
        <dbReference type="Proteomes" id="UP001652680"/>
    </source>
</evidence>
<dbReference type="RefSeq" id="XP_016984379.1">
    <property type="nucleotide sequence ID" value="XM_017128890.1"/>
</dbReference>
<sequence>MRIALANWRAISRGPYKLLHPLGIIKNPEMEQWIGWSIGLLCILQLLQGIRSTNYEVIGDEKTLNVQCDAQDAQGDTSIRDILDISGLTFDVADDLETLHFNGDIKVLVAVPSGPIAMQVDVFRWQRSQWLPTPLSLKRDSLCKSLRNPVEIWFPIFRQVPRAELICPPKKGHIYTLRNVTNHAFVNNMPHVDIAGDLKAVVRWSAGDLKTCAVFFFKVYAK</sequence>
<proteinExistence type="predicted"/>
<reference evidence="1" key="3">
    <citation type="submission" date="2025-05" db="UniProtKB">
        <authorList>
            <consortium name="EnsemblMetazoa"/>
        </authorList>
    </citation>
    <scope>IDENTIFICATION</scope>
</reference>
<dbReference type="InterPro" id="IPR006601">
    <property type="entry name" value="Uncharacterised_DM11_DROME"/>
</dbReference>
<dbReference type="GeneID" id="108048331"/>
<dbReference type="AlphaFoldDB" id="A0A6P4F5S1"/>
<organism evidence="3">
    <name type="scientific">Drosophila rhopaloa</name>
    <name type="common">Fruit fly</name>
    <dbReference type="NCBI Taxonomy" id="1041015"/>
    <lineage>
        <taxon>Eukaryota</taxon>
        <taxon>Metazoa</taxon>
        <taxon>Ecdysozoa</taxon>
        <taxon>Arthropoda</taxon>
        <taxon>Hexapoda</taxon>
        <taxon>Insecta</taxon>
        <taxon>Pterygota</taxon>
        <taxon>Neoptera</taxon>
        <taxon>Endopterygota</taxon>
        <taxon>Diptera</taxon>
        <taxon>Brachycera</taxon>
        <taxon>Muscomorpha</taxon>
        <taxon>Ephydroidea</taxon>
        <taxon>Drosophilidae</taxon>
        <taxon>Drosophila</taxon>
        <taxon>Sophophora</taxon>
    </lineage>
</organism>
<gene>
    <name evidence="3" type="primary">LOC108048331</name>
    <name evidence="1" type="synonym">108048331</name>
</gene>
<reference evidence="2" key="1">
    <citation type="journal article" date="2021" name="Elife">
        <title>Highly contiguous assemblies of 101 drosophilid genomes.</title>
        <authorList>
            <person name="Kim B.Y."/>
            <person name="Wang J.R."/>
            <person name="Miller D.E."/>
            <person name="Barmina O."/>
            <person name="Delaney E."/>
            <person name="Thompson A."/>
            <person name="Comeault A.A."/>
            <person name="Peede D."/>
            <person name="D'Agostino E.R."/>
            <person name="Pelaez J."/>
            <person name="Aguilar J.M."/>
            <person name="Haji D."/>
            <person name="Matsunaga T."/>
            <person name="Armstrong E.E."/>
            <person name="Zych M."/>
            <person name="Ogawa Y."/>
            <person name="Stamenkovic-Radak M."/>
            <person name="Jelic M."/>
            <person name="Veselinovic M.S."/>
            <person name="Tanaskovic M."/>
            <person name="Eric P."/>
            <person name="Gao J.J."/>
            <person name="Katoh T.K."/>
            <person name="Toda M.J."/>
            <person name="Watabe H."/>
            <person name="Watada M."/>
            <person name="Davis J.S."/>
            <person name="Moyle L.C."/>
            <person name="Manoli G."/>
            <person name="Bertolini E."/>
            <person name="Kostal V."/>
            <person name="Hawley R.S."/>
            <person name="Takahashi A."/>
            <person name="Jones C.D."/>
            <person name="Price D.K."/>
            <person name="Whiteman N."/>
            <person name="Kopp A."/>
            <person name="Matute D.R."/>
            <person name="Petrov D.A."/>
        </authorList>
    </citation>
    <scope>NUCLEOTIDE SEQUENCE [LARGE SCALE GENOMIC DNA]</scope>
</reference>
<name>A0A6P4F5S1_DRORH</name>
<evidence type="ECO:0000313" key="1">
    <source>
        <dbReference type="EnsemblMetazoa" id="XP_016984379.1"/>
    </source>
</evidence>